<dbReference type="EMBL" id="KN847480">
    <property type="protein sequence ID" value="KIX02725.1"/>
    <property type="molecule type" value="Genomic_DNA"/>
</dbReference>
<feature type="repeat" description="ANK" evidence="3">
    <location>
        <begin position="1030"/>
        <end position="1062"/>
    </location>
</feature>
<dbReference type="Gene3D" id="1.25.40.20">
    <property type="entry name" value="Ankyrin repeat-containing domain"/>
    <property type="match status" value="5"/>
</dbReference>
<feature type="repeat" description="ANK" evidence="3">
    <location>
        <begin position="1345"/>
        <end position="1377"/>
    </location>
</feature>
<dbReference type="InterPro" id="IPR056884">
    <property type="entry name" value="NPHP3-like_N"/>
</dbReference>
<accession>A0A0D2J1E6</accession>
<feature type="repeat" description="ANK" evidence="3">
    <location>
        <begin position="1415"/>
        <end position="1447"/>
    </location>
</feature>
<feature type="domain" description="GPI inositol-deacylase winged helix" evidence="4">
    <location>
        <begin position="468"/>
        <end position="555"/>
    </location>
</feature>
<dbReference type="PROSITE" id="PS50088">
    <property type="entry name" value="ANK_REPEAT"/>
    <property type="match status" value="14"/>
</dbReference>
<evidence type="ECO:0008006" key="8">
    <source>
        <dbReference type="Google" id="ProtNLM"/>
    </source>
</evidence>
<dbReference type="InterPro" id="IPR036770">
    <property type="entry name" value="Ankyrin_rpt-contain_sf"/>
</dbReference>
<evidence type="ECO:0000259" key="4">
    <source>
        <dbReference type="Pfam" id="PF22939"/>
    </source>
</evidence>
<keyword evidence="7" id="KW-1185">Reference proteome</keyword>
<feature type="repeat" description="ANK" evidence="3">
    <location>
        <begin position="1131"/>
        <end position="1163"/>
    </location>
</feature>
<evidence type="ECO:0000313" key="6">
    <source>
        <dbReference type="EMBL" id="KIX02725.1"/>
    </source>
</evidence>
<dbReference type="InterPro" id="IPR054471">
    <property type="entry name" value="GPIID_WHD"/>
</dbReference>
<dbReference type="PANTHER" id="PTHR24123">
    <property type="entry name" value="ANKYRIN REPEAT-CONTAINING"/>
    <property type="match status" value="1"/>
</dbReference>
<proteinExistence type="predicted"/>
<keyword evidence="1" id="KW-0677">Repeat</keyword>
<organism evidence="6 7">
    <name type="scientific">Rhinocladiella mackenziei CBS 650.93</name>
    <dbReference type="NCBI Taxonomy" id="1442369"/>
    <lineage>
        <taxon>Eukaryota</taxon>
        <taxon>Fungi</taxon>
        <taxon>Dikarya</taxon>
        <taxon>Ascomycota</taxon>
        <taxon>Pezizomycotina</taxon>
        <taxon>Eurotiomycetes</taxon>
        <taxon>Chaetothyriomycetidae</taxon>
        <taxon>Chaetothyriales</taxon>
        <taxon>Herpotrichiellaceae</taxon>
        <taxon>Rhinocladiella</taxon>
    </lineage>
</organism>
<dbReference type="InterPro" id="IPR051165">
    <property type="entry name" value="Multifunctional_ANK_Repeat"/>
</dbReference>
<feature type="repeat" description="ANK" evidence="3">
    <location>
        <begin position="868"/>
        <end position="900"/>
    </location>
</feature>
<feature type="repeat" description="ANK" evidence="3">
    <location>
        <begin position="1457"/>
        <end position="1489"/>
    </location>
</feature>
<dbReference type="Proteomes" id="UP000053617">
    <property type="component" value="Unassembled WGS sequence"/>
</dbReference>
<dbReference type="HOGENOM" id="CLU_000288_34_18_1"/>
<name>A0A0D2J1E6_9EURO</name>
<dbReference type="OrthoDB" id="1577640at2759"/>
<evidence type="ECO:0000313" key="7">
    <source>
        <dbReference type="Proteomes" id="UP000053617"/>
    </source>
</evidence>
<reference evidence="6 7" key="1">
    <citation type="submission" date="2015-01" db="EMBL/GenBank/DDBJ databases">
        <title>The Genome Sequence of Rhinocladiella mackenzie CBS 650.93.</title>
        <authorList>
            <consortium name="The Broad Institute Genomics Platform"/>
            <person name="Cuomo C."/>
            <person name="de Hoog S."/>
            <person name="Gorbushina A."/>
            <person name="Stielow B."/>
            <person name="Teixiera M."/>
            <person name="Abouelleil A."/>
            <person name="Chapman S.B."/>
            <person name="Priest M."/>
            <person name="Young S.K."/>
            <person name="Wortman J."/>
            <person name="Nusbaum C."/>
            <person name="Birren B."/>
        </authorList>
    </citation>
    <scope>NUCLEOTIDE SEQUENCE [LARGE SCALE GENOMIC DNA]</scope>
    <source>
        <strain evidence="6 7">CBS 650.93</strain>
    </source>
</reference>
<dbReference type="GeneID" id="25296738"/>
<evidence type="ECO:0000259" key="5">
    <source>
        <dbReference type="Pfam" id="PF24883"/>
    </source>
</evidence>
<dbReference type="InterPro" id="IPR002110">
    <property type="entry name" value="Ankyrin_rpt"/>
</dbReference>
<feature type="repeat" description="ANK" evidence="3">
    <location>
        <begin position="1098"/>
        <end position="1130"/>
    </location>
</feature>
<dbReference type="SUPFAM" id="SSF52540">
    <property type="entry name" value="P-loop containing nucleoside triphosphate hydrolases"/>
    <property type="match status" value="1"/>
</dbReference>
<dbReference type="Gene3D" id="3.40.50.300">
    <property type="entry name" value="P-loop containing nucleotide triphosphate hydrolases"/>
    <property type="match status" value="1"/>
</dbReference>
<feature type="repeat" description="ANK" evidence="3">
    <location>
        <begin position="962"/>
        <end position="995"/>
    </location>
</feature>
<dbReference type="Pfam" id="PF24883">
    <property type="entry name" value="NPHP3_N"/>
    <property type="match status" value="1"/>
</dbReference>
<dbReference type="SUPFAM" id="SSF48403">
    <property type="entry name" value="Ankyrin repeat"/>
    <property type="match status" value="3"/>
</dbReference>
<feature type="domain" description="Nephrocystin 3-like N-terminal" evidence="5">
    <location>
        <begin position="188"/>
        <end position="353"/>
    </location>
</feature>
<dbReference type="STRING" id="1442369.A0A0D2J1E6"/>
<feature type="repeat" description="ANK" evidence="3">
    <location>
        <begin position="1177"/>
        <end position="1209"/>
    </location>
</feature>
<keyword evidence="2 3" id="KW-0040">ANK repeat</keyword>
<dbReference type="InterPro" id="IPR027417">
    <property type="entry name" value="P-loop_NTPase"/>
</dbReference>
<feature type="repeat" description="ANK" evidence="3">
    <location>
        <begin position="1380"/>
        <end position="1412"/>
    </location>
</feature>
<sequence length="1734" mass="189711">MAEVATVIQLLHFSGQVLTCCYEYIEKAKNAPKEIQSAIDELASLKALLERLQSIADDPVADRFEFLKSLNRENGPFQVCSHCLTELDLKLKALTEVSSAAMRLQWPLQSKGVEKIRKTLSDQKTILYTALTGDMAVQVESIRDNVAKARATVEEIQAEEQKSRILSWLSGPDTAASHNRAKDQREPGTCEWLLCSEDFKAWMAKESQIMWLHAFPGAGKTILTSAVIEYLHSVSLKEERIILSYYFDFRNSSLQTYSSLLRSLLRQICGRNMVPQQIVSLYEKCRGASPSTGQLADALRLILEQQPRTFIVIDALDECPETGEPSMREGVLDMLRVIKKSEFISASTFIASRPEADISAAMRTLCDIDIDIQISFVEDDIRRYVRSSLAKYPRLNGLPQNIKDEIEQKLVKDSGGMFQWISCQIDEIRHYLKPAAIPKALKSLPRGLYATYSRILEKVPDIYESEFRTILMLLAFSDRPMTIQEVAEATAVNLEQTSFFEVDRFPNAYDILAFCSSLVTLSDVDASGDSPLSPDVRIIQFAHSSVKEYLLSERTQKLIPARFHIDEGLSHSCLTQIGLIYLLEFKRGERVTPRDLEHFPFLPYAALHWTTHLAHVREEDRGAIEKLLLRLFDPHNNTHLLNFLNLYDPRRPSVFGRSGKELRWGQPSYNGQDFQPPLYYASYYGILPIVRFLLESLDENSLRQDILNAALRGAALGGHAAIVQILLSKGADPKSPLCGDLLSDAVSSGNINVVKMFVDAGSPICTADSFDGGALHAACRRGLTEAIQMLIDYGFDVHGGCIRSGRPLSVAVRHGEHSAVETLIRNNVDVNIPSDGYFNALNIACEHASVEIVRLLLDNGATESLKRPGSQALAKAAKRGNTEIMQLLLDHGGDINSSSNESYGTPLKGAIQSWQPKVLEYTLSKGADIHFRGMTERYPVDLALFSGNIAAAERLLDLGAQFGDRSLEEALDSRRKEYLVKILLDRGANPNAEHKEYGSVLQLAVAKSSPTAIQWLLDAGAELNDFCGGKYGTPLQAAARERDINVVRLLLGQGALVNPERLCGEYGDPLRAAARNSDLDLIHLLLDHGASLTRQHEEFATPLHWVAQQGLLHIVRLFVERGVNVNTWGGKYGTALRAAVANEHAEVVKFLLDHGASFTEETKASHTTSKNEVVVENYESALEVAAATNNTNLVQLLLDHGLDLNSSARSCSRALMRAAEMPDITMLQYLIDQGADVKRHGGRAVAMTPYRHFPGRLERIKVLLEHGADINGSSESSSMPLVTSIIAEEYAVLDLLLDGGCDVNASRKSGGLSGCALSEAIHRGATNIVEKLLAKGADPNMRAGDWGTPFMVAIMQGDEKLFHLLLEHGAEVNLAPPFGYYGTPLQTALTKGYYGIAHELIDRGADINAPGCYASPLTAAIGAGRVGQMAMIERLLSLGADVEAEDRPRPEDRQGDTHYTPLQKAVSCSRRDLVRLLIDKGAAIDPSPPRGTLGSPLQTAALHQDEDMVELLLDLGANVNAVGGDWGTAIQAAVSEVADNVITLLLDAGADVTLEGGRWGSPLQASARMGIKRYIQMFLDRGALINTNVGKYGNPLAAASKRAKIGIVQMLLDAGADVNQAGGKYGTPLQAACSANSDSSQSHTSAIIAMLLDRGADVNATGGKYGTALQAASYHDYKRVEQLLNHGADPCARGGKFGSPLNAAIRKKLFRAEKALRKAGAVNDSLQYGTDHVI</sequence>
<feature type="repeat" description="ANK" evidence="3">
    <location>
        <begin position="1492"/>
        <end position="1524"/>
    </location>
</feature>
<feature type="repeat" description="ANK" evidence="3">
    <location>
        <begin position="803"/>
        <end position="835"/>
    </location>
</feature>
<dbReference type="PANTHER" id="PTHR24123:SF33">
    <property type="entry name" value="PROTEIN HOS4"/>
    <property type="match status" value="1"/>
</dbReference>
<dbReference type="Pfam" id="PF12796">
    <property type="entry name" value="Ank_2"/>
    <property type="match status" value="7"/>
</dbReference>
<feature type="repeat" description="ANK" evidence="3">
    <location>
        <begin position="1591"/>
        <end position="1623"/>
    </location>
</feature>
<dbReference type="Pfam" id="PF22939">
    <property type="entry name" value="WHD_GPIID"/>
    <property type="match status" value="1"/>
</dbReference>
<dbReference type="SMART" id="SM00248">
    <property type="entry name" value="ANK"/>
    <property type="match status" value="28"/>
</dbReference>
<dbReference type="VEuPathDB" id="FungiDB:Z518_08667"/>
<feature type="repeat" description="ANK" evidence="3">
    <location>
        <begin position="1065"/>
        <end position="1097"/>
    </location>
</feature>
<protein>
    <recommendedName>
        <fullName evidence="8">NACHT domain-containing protein</fullName>
    </recommendedName>
</protein>
<evidence type="ECO:0000256" key="3">
    <source>
        <dbReference type="PROSITE-ProRule" id="PRU00023"/>
    </source>
</evidence>
<gene>
    <name evidence="6" type="ORF">Z518_08667</name>
</gene>
<dbReference type="RefSeq" id="XP_013269861.1">
    <property type="nucleotide sequence ID" value="XM_013414407.1"/>
</dbReference>
<dbReference type="PROSITE" id="PS50297">
    <property type="entry name" value="ANK_REP_REGION"/>
    <property type="match status" value="8"/>
</dbReference>
<evidence type="ECO:0000256" key="1">
    <source>
        <dbReference type="ARBA" id="ARBA00022737"/>
    </source>
</evidence>
<evidence type="ECO:0000256" key="2">
    <source>
        <dbReference type="ARBA" id="ARBA00023043"/>
    </source>
</evidence>